<dbReference type="InterPro" id="IPR036942">
    <property type="entry name" value="Beta-barrel_TonB_sf"/>
</dbReference>
<dbReference type="InterPro" id="IPR012910">
    <property type="entry name" value="Plug_dom"/>
</dbReference>
<dbReference type="InterPro" id="IPR008969">
    <property type="entry name" value="CarboxyPept-like_regulatory"/>
</dbReference>
<keyword evidence="4 7" id="KW-0812">Transmembrane</keyword>
<evidence type="ECO:0000313" key="10">
    <source>
        <dbReference type="EMBL" id="SFW64769.1"/>
    </source>
</evidence>
<dbReference type="NCBIfam" id="TIGR04056">
    <property type="entry name" value="OMP_RagA_SusC"/>
    <property type="match status" value="1"/>
</dbReference>
<dbReference type="InterPro" id="IPR037066">
    <property type="entry name" value="Plug_dom_sf"/>
</dbReference>
<name>A0A1K1QYK8_9FLAO</name>
<dbReference type="Pfam" id="PF07715">
    <property type="entry name" value="Plug"/>
    <property type="match status" value="1"/>
</dbReference>
<dbReference type="NCBIfam" id="TIGR04057">
    <property type="entry name" value="SusC_RagA_signa"/>
    <property type="match status" value="1"/>
</dbReference>
<evidence type="ECO:0000256" key="6">
    <source>
        <dbReference type="ARBA" id="ARBA00023237"/>
    </source>
</evidence>
<keyword evidence="8" id="KW-0732">Signal</keyword>
<keyword evidence="2 7" id="KW-0813">Transport</keyword>
<feature type="domain" description="TonB-dependent receptor plug" evidence="9">
    <location>
        <begin position="116"/>
        <end position="222"/>
    </location>
</feature>
<dbReference type="OrthoDB" id="9768177at2"/>
<keyword evidence="6 7" id="KW-0998">Cell outer membrane</keyword>
<accession>A0A1K1QYK8</accession>
<evidence type="ECO:0000256" key="5">
    <source>
        <dbReference type="ARBA" id="ARBA00023136"/>
    </source>
</evidence>
<sequence length="1087" mass="118446">MRAKVTWILTPLLVLLMSFSYGQEKTITGNVTDQDGLPLPGVSVLVVGTTTGTQSDFDGNYTIKAKVGQTLRYTYIGQKATDRKVGSSSTINIQMEQDAEALDEVIVTGFGNVSKTSFAGSAKVVAGENISQKSFTNVSQALAGEIAGVSVFNTSGQPGSTSTVRIRGFGSVNGSQNPLYIVDDAPFRGSLNDINPNDIKSVTVLKDASATSLYGARGANGVIVITTKRGSDTGNEISVSIKTGANFQGIGRYETIDSPEEYIGIAWEGTYQRGLLENNGDQIAAVDYANANLFEGANADVSDISPVYNMWNTSDSGAIGVSELIDPVTGMVRPGVTRRYSPEDWEDFAFQSANRIEGNVSLANTGENSSVYTSVGFIDDQGYASNTDYQRLNARISATNKYKDVIKMNTSLNYAQSETNNNGTGSSSSSQFWWIDNIPSIYPLFTRDANGNKIDDPIYGGSLYDYGLEDGRGFGFATNGVADSQINISRSKDNSVNFTNDLKITLVEGLTLDNNFSYQYFMSDDIDLNEPFYSPAKGQGGVINRSRSETKNYSIRTGLRYNKTFGETNLSAFVSHVATSYKFNYLEAERSKLVTPFGTDISNGVVNAPSDGFTRDETTESYIANATLDFSSKYFLNATFNRDASSRFLNEKWGNFYSVGAAWVLSQEDFMSSSNFVDFLKVKGSYGVLGNSGVLTGTANNYYPGYNLYSVNNLNDNISLAFATKGNPDLTWESSNQFNVGVEFELGGFIDGSVEAYSKSTTDMFFDRRVGPSVGYALISVNDGEMVNSGVEFDLDFKLVQNDKFSLSLGINGSTFKNELKAMPIDPSTGEQQKLDISGNYGRTVGRSLYDYYMPVYAGVNVDTGAAQWERSFNDLDGDGVFGTGDEIITNLTSYTNDNPDANVVQDITEVYSEAADKFINKTAIPDVTGSFRLNAKYGNFTLSTLFNYSLGGYAYDAAYANLMDNDYAGTNNFHVDIRDRWMQPGDVTDIPRQDARFQIQQSATSTRFLVKSDYLALNNIRLGYTLPSDISKQIGLKNLDFYITGDNLAFFSKRQGFNPSTSITGGSSIYSYSPLSTVVLGVNLKL</sequence>
<organism evidence="10 11">
    <name type="scientific">Cellulophaga fucicola</name>
    <dbReference type="NCBI Taxonomy" id="76595"/>
    <lineage>
        <taxon>Bacteria</taxon>
        <taxon>Pseudomonadati</taxon>
        <taxon>Bacteroidota</taxon>
        <taxon>Flavobacteriia</taxon>
        <taxon>Flavobacteriales</taxon>
        <taxon>Flavobacteriaceae</taxon>
        <taxon>Cellulophaga</taxon>
    </lineage>
</organism>
<feature type="signal peptide" evidence="8">
    <location>
        <begin position="1"/>
        <end position="22"/>
    </location>
</feature>
<evidence type="ECO:0000256" key="8">
    <source>
        <dbReference type="SAM" id="SignalP"/>
    </source>
</evidence>
<evidence type="ECO:0000256" key="4">
    <source>
        <dbReference type="ARBA" id="ARBA00022692"/>
    </source>
</evidence>
<dbReference type="AlphaFoldDB" id="A0A1K1QYK8"/>
<comment type="subcellular location">
    <subcellularLocation>
        <location evidence="1 7">Cell outer membrane</location>
        <topology evidence="1 7">Multi-pass membrane protein</topology>
    </subcellularLocation>
</comment>
<feature type="chain" id="PRO_5012882443" evidence="8">
    <location>
        <begin position="23"/>
        <end position="1087"/>
    </location>
</feature>
<evidence type="ECO:0000256" key="7">
    <source>
        <dbReference type="PROSITE-ProRule" id="PRU01360"/>
    </source>
</evidence>
<evidence type="ECO:0000256" key="3">
    <source>
        <dbReference type="ARBA" id="ARBA00022452"/>
    </source>
</evidence>
<keyword evidence="5 7" id="KW-0472">Membrane</keyword>
<dbReference type="Gene3D" id="2.170.130.10">
    <property type="entry name" value="TonB-dependent receptor, plug domain"/>
    <property type="match status" value="1"/>
</dbReference>
<dbReference type="Pfam" id="PF13715">
    <property type="entry name" value="CarbopepD_reg_2"/>
    <property type="match status" value="1"/>
</dbReference>
<dbReference type="Proteomes" id="UP000183257">
    <property type="component" value="Unassembled WGS sequence"/>
</dbReference>
<dbReference type="InterPro" id="IPR039426">
    <property type="entry name" value="TonB-dep_rcpt-like"/>
</dbReference>
<dbReference type="Gene3D" id="2.40.170.20">
    <property type="entry name" value="TonB-dependent receptor, beta-barrel domain"/>
    <property type="match status" value="1"/>
</dbReference>
<dbReference type="SUPFAM" id="SSF49464">
    <property type="entry name" value="Carboxypeptidase regulatory domain-like"/>
    <property type="match status" value="1"/>
</dbReference>
<dbReference type="GO" id="GO:0009279">
    <property type="term" value="C:cell outer membrane"/>
    <property type="evidence" value="ECO:0007669"/>
    <property type="project" value="UniProtKB-SubCell"/>
</dbReference>
<keyword evidence="3 7" id="KW-1134">Transmembrane beta strand</keyword>
<dbReference type="SUPFAM" id="SSF56935">
    <property type="entry name" value="Porins"/>
    <property type="match status" value="1"/>
</dbReference>
<dbReference type="Gene3D" id="2.60.40.1120">
    <property type="entry name" value="Carboxypeptidase-like, regulatory domain"/>
    <property type="match status" value="1"/>
</dbReference>
<keyword evidence="11" id="KW-1185">Reference proteome</keyword>
<dbReference type="InterPro" id="IPR023997">
    <property type="entry name" value="TonB-dep_OMP_SusC/RagA_CS"/>
</dbReference>
<evidence type="ECO:0000313" key="11">
    <source>
        <dbReference type="Proteomes" id="UP000183257"/>
    </source>
</evidence>
<evidence type="ECO:0000256" key="1">
    <source>
        <dbReference type="ARBA" id="ARBA00004571"/>
    </source>
</evidence>
<evidence type="ECO:0000256" key="2">
    <source>
        <dbReference type="ARBA" id="ARBA00022448"/>
    </source>
</evidence>
<proteinExistence type="inferred from homology"/>
<dbReference type="EMBL" id="FPIY01000005">
    <property type="protein sequence ID" value="SFW64769.1"/>
    <property type="molecule type" value="Genomic_DNA"/>
</dbReference>
<protein>
    <submittedName>
        <fullName evidence="10">TonB-linked outer membrane protein, SusC/RagA family</fullName>
    </submittedName>
</protein>
<reference evidence="11" key="1">
    <citation type="submission" date="2016-11" db="EMBL/GenBank/DDBJ databases">
        <authorList>
            <person name="Varghese N."/>
            <person name="Submissions S."/>
        </authorList>
    </citation>
    <scope>NUCLEOTIDE SEQUENCE [LARGE SCALE GENOMIC DNA]</scope>
    <source>
        <strain evidence="11">DSM 24786</strain>
    </source>
</reference>
<evidence type="ECO:0000259" key="9">
    <source>
        <dbReference type="Pfam" id="PF07715"/>
    </source>
</evidence>
<gene>
    <name evidence="10" type="ORF">SAMN05660313_03094</name>
</gene>
<dbReference type="PROSITE" id="PS52016">
    <property type="entry name" value="TONB_DEPENDENT_REC_3"/>
    <property type="match status" value="1"/>
</dbReference>
<dbReference type="STRING" id="76595.SAMN05660313_03094"/>
<dbReference type="InterPro" id="IPR023996">
    <property type="entry name" value="TonB-dep_OMP_SusC/RagA"/>
</dbReference>
<dbReference type="RefSeq" id="WP_072304712.1">
    <property type="nucleotide sequence ID" value="NZ_FPIY01000005.1"/>
</dbReference>
<comment type="similarity">
    <text evidence="7">Belongs to the TonB-dependent receptor family.</text>
</comment>